<dbReference type="KEGG" id="hsw:Hsw_3055"/>
<dbReference type="eggNOG" id="COG2220">
    <property type="taxonomic scope" value="Bacteria"/>
</dbReference>
<evidence type="ECO:0000259" key="3">
    <source>
        <dbReference type="SMART" id="SM00849"/>
    </source>
</evidence>
<sequence>MPLCLPFLPMNLTYYGHSCFLLEAGGSKILFDPFIRPNPLAKDVAVDQIEADFILLSHGHGDHVADVEEIGKRTGAQLVGMFEVLAWFEAKGLKADIKMNLGGTVQLPFGTVQMVAAAHSSSMPDGSYGGLAAGFVVTTEGKTFYFAGDSALTYDMKLIGERHTLDFAILPIGDHFTMGVDDALVAADWTGADKVIGMHFDTFPPIAINHDEARAKATAAGKELVLLAVGETITI</sequence>
<dbReference type="HAMAP" id="MF_00457">
    <property type="entry name" value="UPF0173"/>
    <property type="match status" value="1"/>
</dbReference>
<protein>
    <recommendedName>
        <fullName evidence="2">UPF0173 metal-dependent hydrolase Hsw_3055</fullName>
    </recommendedName>
</protein>
<dbReference type="PANTHER" id="PTHR43546">
    <property type="entry name" value="UPF0173 METAL-DEPENDENT HYDROLASE MJ1163-RELATED"/>
    <property type="match status" value="1"/>
</dbReference>
<comment type="similarity">
    <text evidence="2">Belongs to the UPF0173 family.</text>
</comment>
<evidence type="ECO:0000256" key="1">
    <source>
        <dbReference type="ARBA" id="ARBA00022801"/>
    </source>
</evidence>
<evidence type="ECO:0000313" key="4">
    <source>
        <dbReference type="EMBL" id="AHJ98650.1"/>
    </source>
</evidence>
<dbReference type="AlphaFoldDB" id="W8FAA6"/>
<accession>W8FAA6</accession>
<dbReference type="STRING" id="1227739.Hsw_3055"/>
<dbReference type="PATRIC" id="fig|1227739.3.peg.3228"/>
<dbReference type="NCBIfam" id="NF001911">
    <property type="entry name" value="PRK00685.1"/>
    <property type="match status" value="1"/>
</dbReference>
<dbReference type="InterPro" id="IPR036866">
    <property type="entry name" value="RibonucZ/Hydroxyglut_hydro"/>
</dbReference>
<dbReference type="InterPro" id="IPR022877">
    <property type="entry name" value="UPF0173"/>
</dbReference>
<keyword evidence="5" id="KW-1185">Reference proteome</keyword>
<dbReference type="HOGENOM" id="CLU_070010_4_1_10"/>
<reference evidence="4 5" key="1">
    <citation type="submission" date="2014-01" db="EMBL/GenBank/DDBJ databases">
        <title>Complete genome sequence of ionizing-radiation resistance bacterium Hymenobacter swuensis DY53.</title>
        <authorList>
            <person name="Jung J.-H."/>
            <person name="Jeong S.-W."/>
            <person name="Joe M.-H."/>
            <person name="Cho y.-j."/>
            <person name="Kim M.-K."/>
            <person name="Lim S.-Y."/>
        </authorList>
    </citation>
    <scope>NUCLEOTIDE SEQUENCE [LARGE SCALE GENOMIC DNA]</scope>
    <source>
        <strain evidence="4 5">DY53</strain>
    </source>
</reference>
<dbReference type="Gene3D" id="3.60.15.10">
    <property type="entry name" value="Ribonuclease Z/Hydroxyacylglutathione hydrolase-like"/>
    <property type="match status" value="1"/>
</dbReference>
<organism evidence="4 5">
    <name type="scientific">Hymenobacter swuensis DY53</name>
    <dbReference type="NCBI Taxonomy" id="1227739"/>
    <lineage>
        <taxon>Bacteria</taxon>
        <taxon>Pseudomonadati</taxon>
        <taxon>Bacteroidota</taxon>
        <taxon>Cytophagia</taxon>
        <taxon>Cytophagales</taxon>
        <taxon>Hymenobacteraceae</taxon>
        <taxon>Hymenobacter</taxon>
    </lineage>
</organism>
<keyword evidence="1 2" id="KW-0378">Hydrolase</keyword>
<dbReference type="InterPro" id="IPR050114">
    <property type="entry name" value="UPF0173_UPF0282_UlaG_hydrolase"/>
</dbReference>
<dbReference type="SMART" id="SM00849">
    <property type="entry name" value="Lactamase_B"/>
    <property type="match status" value="1"/>
</dbReference>
<dbReference type="Pfam" id="PF12706">
    <property type="entry name" value="Lactamase_B_2"/>
    <property type="match status" value="1"/>
</dbReference>
<name>W8FAA6_9BACT</name>
<dbReference type="GO" id="GO:0016787">
    <property type="term" value="F:hydrolase activity"/>
    <property type="evidence" value="ECO:0007669"/>
    <property type="project" value="UniProtKB-UniRule"/>
</dbReference>
<dbReference type="EMBL" id="CP007145">
    <property type="protein sequence ID" value="AHJ98650.1"/>
    <property type="molecule type" value="Genomic_DNA"/>
</dbReference>
<proteinExistence type="inferred from homology"/>
<dbReference type="InterPro" id="IPR001279">
    <property type="entry name" value="Metallo-B-lactamas"/>
</dbReference>
<feature type="domain" description="Metallo-beta-lactamase" evidence="3">
    <location>
        <begin position="16"/>
        <end position="199"/>
    </location>
</feature>
<evidence type="ECO:0000313" key="5">
    <source>
        <dbReference type="Proteomes" id="UP000019423"/>
    </source>
</evidence>
<dbReference type="SUPFAM" id="SSF56281">
    <property type="entry name" value="Metallo-hydrolase/oxidoreductase"/>
    <property type="match status" value="1"/>
</dbReference>
<dbReference type="PANTHER" id="PTHR43546:SF3">
    <property type="entry name" value="UPF0173 METAL-DEPENDENT HYDROLASE MJ1163"/>
    <property type="match status" value="1"/>
</dbReference>
<gene>
    <name evidence="4" type="ORF">Hsw_3055</name>
</gene>
<evidence type="ECO:0000256" key="2">
    <source>
        <dbReference type="HAMAP-Rule" id="MF_00457"/>
    </source>
</evidence>
<dbReference type="Proteomes" id="UP000019423">
    <property type="component" value="Chromosome"/>
</dbReference>